<evidence type="ECO:0000313" key="2">
    <source>
        <dbReference type="Proteomes" id="UP000321400"/>
    </source>
</evidence>
<organism evidence="1 2">
    <name type="scientific">Halolactibacillus alkaliphilus</name>
    <dbReference type="NCBI Taxonomy" id="442899"/>
    <lineage>
        <taxon>Bacteria</taxon>
        <taxon>Bacillati</taxon>
        <taxon>Bacillota</taxon>
        <taxon>Bacilli</taxon>
        <taxon>Bacillales</taxon>
        <taxon>Bacillaceae</taxon>
        <taxon>Halolactibacillus</taxon>
    </lineage>
</organism>
<sequence>MYLGIAFLDCSFSLFSDIIVLISIKRVEVVWHVKVVQKQLGEQH</sequence>
<accession>A0A511X3X1</accession>
<dbReference type="AlphaFoldDB" id="A0A511X3X1"/>
<dbReference type="Proteomes" id="UP000321400">
    <property type="component" value="Unassembled WGS sequence"/>
</dbReference>
<comment type="caution">
    <text evidence="1">The sequence shown here is derived from an EMBL/GenBank/DDBJ whole genome shotgun (WGS) entry which is preliminary data.</text>
</comment>
<name>A0A511X3X1_9BACI</name>
<protein>
    <submittedName>
        <fullName evidence="1">Uncharacterized protein</fullName>
    </submittedName>
</protein>
<keyword evidence="2" id="KW-1185">Reference proteome</keyword>
<proteinExistence type="predicted"/>
<reference evidence="1 2" key="1">
    <citation type="submission" date="2019-07" db="EMBL/GenBank/DDBJ databases">
        <title>Whole genome shotgun sequence of Halolactibacillus alkaliphilus NBRC 103919.</title>
        <authorList>
            <person name="Hosoyama A."/>
            <person name="Uohara A."/>
            <person name="Ohji S."/>
            <person name="Ichikawa N."/>
        </authorList>
    </citation>
    <scope>NUCLEOTIDE SEQUENCE [LARGE SCALE GENOMIC DNA]</scope>
    <source>
        <strain evidence="1 2">NBRC 103919</strain>
    </source>
</reference>
<dbReference type="EMBL" id="BJYE01000035">
    <property type="protein sequence ID" value="GEN57637.1"/>
    <property type="molecule type" value="Genomic_DNA"/>
</dbReference>
<evidence type="ECO:0000313" key="1">
    <source>
        <dbReference type="EMBL" id="GEN57637.1"/>
    </source>
</evidence>
<gene>
    <name evidence="1" type="ORF">HAL01_21010</name>
</gene>